<feature type="transmembrane region" description="Helical" evidence="8">
    <location>
        <begin position="198"/>
        <end position="220"/>
    </location>
</feature>
<dbReference type="RefSeq" id="WP_017844456.1">
    <property type="nucleotide sequence ID" value="NZ_AOUH01000004.1"/>
</dbReference>
<evidence type="ECO:0000256" key="4">
    <source>
        <dbReference type="ARBA" id="ARBA00022475"/>
    </source>
</evidence>
<evidence type="ECO:0000256" key="1">
    <source>
        <dbReference type="ARBA" id="ARBA00004651"/>
    </source>
</evidence>
<comment type="subcellular location">
    <subcellularLocation>
        <location evidence="1 8">Cell membrane</location>
        <topology evidence="1 8">Multi-pass membrane protein</topology>
    </subcellularLocation>
</comment>
<sequence length="245" mass="25437">MSPELSFVLSALCVLVAAIIRGLTGFGFAAIAVVGLAMLGPLNQAVPLVLCLEVLSSLMLLRGALPQTDYPQLKRLLMAAACGVPCGIWLLTGMNSDGLTIGVYLLIGLLALLGLVRVTLPMGKGQVGGWVVGASSGALIAAFSIGGPLVVAWLSHVGLKALALRATLILFFFVVDLVAISGLGLAGAIPNQTLTHALYLVPALLVGLWIGQQLFIYIRAETAARFTQWLLLALAGFGLLGHAWS</sequence>
<evidence type="ECO:0000313" key="9">
    <source>
        <dbReference type="EMBL" id="SBW78649.1"/>
    </source>
</evidence>
<comment type="similarity">
    <text evidence="2 8">Belongs to the 4-toluene sulfonate uptake permease (TSUP) (TC 2.A.102) family.</text>
</comment>
<feature type="transmembrane region" description="Helical" evidence="8">
    <location>
        <begin position="76"/>
        <end position="95"/>
    </location>
</feature>
<accession>A0A1D3JRD1</accession>
<feature type="transmembrane region" description="Helical" evidence="8">
    <location>
        <begin position="127"/>
        <end position="154"/>
    </location>
</feature>
<keyword evidence="7 8" id="KW-0472">Membrane</keyword>
<dbReference type="GO" id="GO:0005886">
    <property type="term" value="C:plasma membrane"/>
    <property type="evidence" value="ECO:0007669"/>
    <property type="project" value="UniProtKB-SubCell"/>
</dbReference>
<feature type="transmembrane region" description="Helical" evidence="8">
    <location>
        <begin position="226"/>
        <end position="244"/>
    </location>
</feature>
<keyword evidence="3" id="KW-0813">Transport</keyword>
<evidence type="ECO:0000256" key="8">
    <source>
        <dbReference type="RuleBase" id="RU363041"/>
    </source>
</evidence>
<reference evidence="10" key="1">
    <citation type="submission" date="2016-07" db="EMBL/GenBank/DDBJ databases">
        <authorList>
            <person name="Florea S."/>
            <person name="Webb J.S."/>
            <person name="Jaromczyk J."/>
            <person name="Schardl C.L."/>
        </authorList>
    </citation>
    <scope>NUCLEOTIDE SEQUENCE [LARGE SCALE GENOMIC DNA]</scope>
    <source>
        <strain evidence="10">1YdBTEX2</strain>
    </source>
</reference>
<keyword evidence="5 8" id="KW-0812">Transmembrane</keyword>
<organism evidence="9 10">
    <name type="scientific">Pseudomonas veronii 1YdBTEX2</name>
    <dbReference type="NCBI Taxonomy" id="1295141"/>
    <lineage>
        <taxon>Bacteria</taxon>
        <taxon>Pseudomonadati</taxon>
        <taxon>Pseudomonadota</taxon>
        <taxon>Gammaproteobacteria</taxon>
        <taxon>Pseudomonadales</taxon>
        <taxon>Pseudomonadaceae</taxon>
        <taxon>Pseudomonas</taxon>
    </lineage>
</organism>
<evidence type="ECO:0000256" key="5">
    <source>
        <dbReference type="ARBA" id="ARBA00022692"/>
    </source>
</evidence>
<keyword evidence="4 8" id="KW-1003">Cell membrane</keyword>
<keyword evidence="6 8" id="KW-1133">Transmembrane helix</keyword>
<feature type="transmembrane region" description="Helical" evidence="8">
    <location>
        <begin position="101"/>
        <end position="120"/>
    </location>
</feature>
<proteinExistence type="inferred from homology"/>
<gene>
    <name evidence="9" type="ORF">PVE_R1G0761</name>
</gene>
<evidence type="ECO:0000313" key="10">
    <source>
        <dbReference type="Proteomes" id="UP000245431"/>
    </source>
</evidence>
<feature type="transmembrane region" description="Helical" evidence="8">
    <location>
        <begin position="45"/>
        <end position="64"/>
    </location>
</feature>
<dbReference type="InterPro" id="IPR002781">
    <property type="entry name" value="TM_pro_TauE-like"/>
</dbReference>
<feature type="transmembrane region" description="Helical" evidence="8">
    <location>
        <begin position="7"/>
        <end position="39"/>
    </location>
</feature>
<evidence type="ECO:0000256" key="6">
    <source>
        <dbReference type="ARBA" id="ARBA00022989"/>
    </source>
</evidence>
<dbReference type="InterPro" id="IPR052017">
    <property type="entry name" value="TSUP"/>
</dbReference>
<dbReference type="PANTHER" id="PTHR30269:SF37">
    <property type="entry name" value="MEMBRANE TRANSPORTER PROTEIN"/>
    <property type="match status" value="1"/>
</dbReference>
<dbReference type="Pfam" id="PF01925">
    <property type="entry name" value="TauE"/>
    <property type="match status" value="1"/>
</dbReference>
<feature type="transmembrane region" description="Helical" evidence="8">
    <location>
        <begin position="166"/>
        <end position="186"/>
    </location>
</feature>
<dbReference type="EMBL" id="LT599583">
    <property type="protein sequence ID" value="SBW78649.1"/>
    <property type="molecule type" value="Genomic_DNA"/>
</dbReference>
<dbReference type="Proteomes" id="UP000245431">
    <property type="component" value="Chromosome PVE_r1"/>
</dbReference>
<dbReference type="AlphaFoldDB" id="A0A1D3JRD1"/>
<dbReference type="PANTHER" id="PTHR30269">
    <property type="entry name" value="TRANSMEMBRANE PROTEIN YFCA"/>
    <property type="match status" value="1"/>
</dbReference>
<evidence type="ECO:0000256" key="2">
    <source>
        <dbReference type="ARBA" id="ARBA00009142"/>
    </source>
</evidence>
<evidence type="ECO:0000256" key="3">
    <source>
        <dbReference type="ARBA" id="ARBA00022448"/>
    </source>
</evidence>
<name>A0A1D3JRD1_PSEVE</name>
<protein>
    <recommendedName>
        <fullName evidence="8">Probable membrane transporter protein</fullName>
    </recommendedName>
</protein>
<evidence type="ECO:0000256" key="7">
    <source>
        <dbReference type="ARBA" id="ARBA00023136"/>
    </source>
</evidence>